<evidence type="ECO:0000313" key="2">
    <source>
        <dbReference type="EMBL" id="CAH2054800.1"/>
    </source>
</evidence>
<dbReference type="Proteomes" id="UP000836841">
    <property type="component" value="Chromosome 3"/>
</dbReference>
<organism evidence="2 3">
    <name type="scientific">Thlaspi arvense</name>
    <name type="common">Field penny-cress</name>
    <dbReference type="NCBI Taxonomy" id="13288"/>
    <lineage>
        <taxon>Eukaryota</taxon>
        <taxon>Viridiplantae</taxon>
        <taxon>Streptophyta</taxon>
        <taxon>Embryophyta</taxon>
        <taxon>Tracheophyta</taxon>
        <taxon>Spermatophyta</taxon>
        <taxon>Magnoliopsida</taxon>
        <taxon>eudicotyledons</taxon>
        <taxon>Gunneridae</taxon>
        <taxon>Pentapetalae</taxon>
        <taxon>rosids</taxon>
        <taxon>malvids</taxon>
        <taxon>Brassicales</taxon>
        <taxon>Brassicaceae</taxon>
        <taxon>Thlaspideae</taxon>
        <taxon>Thlaspi</taxon>
    </lineage>
</organism>
<evidence type="ECO:0000313" key="3">
    <source>
        <dbReference type="Proteomes" id="UP000836841"/>
    </source>
</evidence>
<proteinExistence type="predicted"/>
<keyword evidence="3" id="KW-1185">Reference proteome</keyword>
<name>A0AAU9S0Z9_THLAR</name>
<dbReference type="AlphaFoldDB" id="A0AAU9S0Z9"/>
<feature type="region of interest" description="Disordered" evidence="1">
    <location>
        <begin position="231"/>
        <end position="266"/>
    </location>
</feature>
<gene>
    <name evidence="2" type="ORF">TAV2_LOCUS9497</name>
</gene>
<accession>A0AAU9S0Z9</accession>
<protein>
    <submittedName>
        <fullName evidence="2">Uncharacterized protein</fullName>
    </submittedName>
</protein>
<evidence type="ECO:0000256" key="1">
    <source>
        <dbReference type="SAM" id="MobiDB-lite"/>
    </source>
</evidence>
<reference evidence="2 3" key="1">
    <citation type="submission" date="2022-03" db="EMBL/GenBank/DDBJ databases">
        <authorList>
            <person name="Nunn A."/>
            <person name="Chopra R."/>
            <person name="Nunn A."/>
            <person name="Contreras Garrido A."/>
        </authorList>
    </citation>
    <scope>NUCLEOTIDE SEQUENCE [LARGE SCALE GENOMIC DNA]</scope>
</reference>
<dbReference type="EMBL" id="OU466859">
    <property type="protein sequence ID" value="CAH2054800.1"/>
    <property type="molecule type" value="Genomic_DNA"/>
</dbReference>
<sequence length="266" mass="28671">MTYNHLRSPRDPSIQWRHPAISNAHKKLGNTQTPVAFSNGFYNQCSGCCAATSEQTRGSCAQMHQKQGNFRTSVWKHGRSLPANAEPSDTPRDFSGTQTVTNLLMIMFLVPIRQYVLPSFFKGAHLQDLDAAEYEEAPALLSFNLKPEGEVSRATLFADSGEVMDGMFTRSRGEIRRVSSIKLGGAGGSGSAGGSTAGGVELMRRVVSFQNPRVSEKVYIRSLSDFRGGGGRVISPRSPAGRASLSPRFAATGGGEQRLSNLGKSV</sequence>